<dbReference type="EMBL" id="FQUT01000012">
    <property type="protein sequence ID" value="SHG25984.1"/>
    <property type="molecule type" value="Genomic_DNA"/>
</dbReference>
<name>A0A1M5IC93_9FLAO</name>
<dbReference type="InterPro" id="IPR012373">
    <property type="entry name" value="Ferrdict_sens_TM"/>
</dbReference>
<dbReference type="OrthoDB" id="651134at2"/>
<evidence type="ECO:0000259" key="2">
    <source>
        <dbReference type="Pfam" id="PF04773"/>
    </source>
</evidence>
<dbReference type="PANTHER" id="PTHR30273">
    <property type="entry name" value="PERIPLASMIC SIGNAL SENSOR AND SIGMA FACTOR ACTIVATOR FECR-RELATED"/>
    <property type="match status" value="1"/>
</dbReference>
<dbReference type="PANTHER" id="PTHR30273:SF2">
    <property type="entry name" value="PROTEIN FECR"/>
    <property type="match status" value="1"/>
</dbReference>
<evidence type="ECO:0000313" key="3">
    <source>
        <dbReference type="EMBL" id="SHG25984.1"/>
    </source>
</evidence>
<dbReference type="AlphaFoldDB" id="A0A1M5IC93"/>
<feature type="transmembrane region" description="Helical" evidence="1">
    <location>
        <begin position="39"/>
        <end position="60"/>
    </location>
</feature>
<feature type="domain" description="FecR protein" evidence="2">
    <location>
        <begin position="77"/>
        <end position="160"/>
    </location>
</feature>
<dbReference type="InterPro" id="IPR006860">
    <property type="entry name" value="FecR"/>
</dbReference>
<dbReference type="Pfam" id="PF04773">
    <property type="entry name" value="FecR"/>
    <property type="match status" value="1"/>
</dbReference>
<dbReference type="RefSeq" id="WP_072961571.1">
    <property type="nucleotide sequence ID" value="NZ_FQUT01000012.1"/>
</dbReference>
<sequence>MKPQDDDIEPLTDQEAKQVWEQLTSRIKAHEEKKKKNKIIKLTSIMVAATVLLIFSIVAYRNIFVPQVYQADRHDLYITLKDGSKVTLLKGSSLTIEKSFPAETRDVYLQGNAIFNVAKSKDHPFIVHAGNYQAKVLGTVFKVLQKGSNFNIDLYEGKVQVSQREKPQESYIITPNETFSNLGDKNVAVIAPTAQNAKDPENKTFSASLAFKDFNLKKAIAIAEQTYHIKIIYPSDRDSSKISVLSHKETAEEFIERISIPLNLNIKKINENTFQLQE</sequence>
<proteinExistence type="predicted"/>
<organism evidence="3 4">
    <name type="scientific">Chryseobacterium arachidis</name>
    <dbReference type="NCBI Taxonomy" id="1416778"/>
    <lineage>
        <taxon>Bacteria</taxon>
        <taxon>Pseudomonadati</taxon>
        <taxon>Bacteroidota</taxon>
        <taxon>Flavobacteriia</taxon>
        <taxon>Flavobacteriales</taxon>
        <taxon>Weeksellaceae</taxon>
        <taxon>Chryseobacterium group</taxon>
        <taxon>Chryseobacterium</taxon>
    </lineage>
</organism>
<keyword evidence="1" id="KW-1133">Transmembrane helix</keyword>
<dbReference type="Gene3D" id="2.60.120.1440">
    <property type="match status" value="1"/>
</dbReference>
<evidence type="ECO:0000256" key="1">
    <source>
        <dbReference type="SAM" id="Phobius"/>
    </source>
</evidence>
<evidence type="ECO:0000313" key="4">
    <source>
        <dbReference type="Proteomes" id="UP000184518"/>
    </source>
</evidence>
<keyword evidence="1" id="KW-0812">Transmembrane</keyword>
<protein>
    <submittedName>
        <fullName evidence="3">FecR family protein</fullName>
    </submittedName>
</protein>
<accession>A0A1M5IC93</accession>
<reference evidence="4" key="1">
    <citation type="submission" date="2016-11" db="EMBL/GenBank/DDBJ databases">
        <authorList>
            <person name="Varghese N."/>
            <person name="Submissions S."/>
        </authorList>
    </citation>
    <scope>NUCLEOTIDE SEQUENCE [LARGE SCALE GENOMIC DNA]</scope>
    <source>
        <strain evidence="4">DSM 27619</strain>
    </source>
</reference>
<gene>
    <name evidence="3" type="ORF">SAMN05443633_11289</name>
</gene>
<keyword evidence="4" id="KW-1185">Reference proteome</keyword>
<keyword evidence="1" id="KW-0472">Membrane</keyword>
<dbReference type="Proteomes" id="UP000184518">
    <property type="component" value="Unassembled WGS sequence"/>
</dbReference>
<dbReference type="GO" id="GO:0016989">
    <property type="term" value="F:sigma factor antagonist activity"/>
    <property type="evidence" value="ECO:0007669"/>
    <property type="project" value="TreeGrafter"/>
</dbReference>
<dbReference type="STRING" id="1416778.SAMN05443633_11289"/>